<dbReference type="PANTHER" id="PTHR33976:SF11">
    <property type="entry name" value="GPI-ANCHORED PROTEIN"/>
    <property type="match status" value="1"/>
</dbReference>
<organism evidence="2 3">
    <name type="scientific">Cucumis melo var. makuwa</name>
    <name type="common">Oriental melon</name>
    <dbReference type="NCBI Taxonomy" id="1194695"/>
    <lineage>
        <taxon>Eukaryota</taxon>
        <taxon>Viridiplantae</taxon>
        <taxon>Streptophyta</taxon>
        <taxon>Embryophyta</taxon>
        <taxon>Tracheophyta</taxon>
        <taxon>Spermatophyta</taxon>
        <taxon>Magnoliopsida</taxon>
        <taxon>eudicotyledons</taxon>
        <taxon>Gunneridae</taxon>
        <taxon>Pentapetalae</taxon>
        <taxon>rosids</taxon>
        <taxon>fabids</taxon>
        <taxon>Cucurbitales</taxon>
        <taxon>Cucurbitaceae</taxon>
        <taxon>Benincaseae</taxon>
        <taxon>Cucumis</taxon>
    </lineage>
</organism>
<accession>A0A5A7TYB7</accession>
<feature type="domain" description="Uncharacterized GPI-anchored protein At5g19230-like" evidence="1">
    <location>
        <begin position="179"/>
        <end position="305"/>
    </location>
</feature>
<protein>
    <submittedName>
        <fullName evidence="2">GPI-anchored protein-like protein</fullName>
    </submittedName>
</protein>
<dbReference type="STRING" id="1194695.A0A5A7TYB7"/>
<comment type="caution">
    <text evidence="2">The sequence shown here is derived from an EMBL/GenBank/DDBJ whole genome shotgun (WGS) entry which is preliminary data.</text>
</comment>
<dbReference type="EMBL" id="SSTE01013029">
    <property type="protein sequence ID" value="KAA0047958.1"/>
    <property type="molecule type" value="Genomic_DNA"/>
</dbReference>
<dbReference type="OrthoDB" id="10453230at2759"/>
<feature type="domain" description="Uncharacterized GPI-anchored protein At5g19230-like" evidence="1">
    <location>
        <begin position="11"/>
        <end position="126"/>
    </location>
</feature>
<evidence type="ECO:0000313" key="2">
    <source>
        <dbReference type="EMBL" id="KAA0047958.1"/>
    </source>
</evidence>
<dbReference type="InterPro" id="IPR045285">
    <property type="entry name" value="At5g19230-like"/>
</dbReference>
<dbReference type="Proteomes" id="UP000321393">
    <property type="component" value="Unassembled WGS sequence"/>
</dbReference>
<gene>
    <name evidence="2" type="ORF">E6C27_scaffold385G00180</name>
</gene>
<name>A0A5A7TYB7_CUCMM</name>
<dbReference type="InterPro" id="IPR059083">
    <property type="entry name" value="At5g19230_dom"/>
</dbReference>
<reference evidence="2 3" key="1">
    <citation type="submission" date="2019-08" db="EMBL/GenBank/DDBJ databases">
        <title>Draft genome sequences of two oriental melons (Cucumis melo L. var makuwa).</title>
        <authorList>
            <person name="Kwon S.-Y."/>
        </authorList>
    </citation>
    <scope>NUCLEOTIDE SEQUENCE [LARGE SCALE GENOMIC DNA]</scope>
    <source>
        <strain evidence="3">cv. SW 3</strain>
        <tissue evidence="2">Leaf</tissue>
    </source>
</reference>
<sequence length="345" mass="37488">MAGLLVISSNSKDRSALAQNSKAKCIAEQIAKNWYSQLPCSAAIEGDVLLPSNQSQLPLFTEYSRKCEVNLNHTVDGVILPVHVPNSADKLMLTNCTHSQAPKYLDNATYTSVGLATNEDCLVIALGTDAISGSYSADLMPSPLPYSSTMAFTTPKLGLYLCGLAHGLLLLASLVHLNEDTLFKAMNIYRSSKELTPMNRNSKADCFVKQIAWDFDDQLPLSIFTSGSNITPSNLTQLPNLPDYLTRCNIELNNTKNGLILPLHIPTLVSNLVLHGCTHSQMANYLSKPEFTSIGIGCYEQWAVFAFATDSPTGSFNSAVTLSKLGLHHFYLVSSLLFGLFLLSG</sequence>
<proteinExistence type="predicted"/>
<dbReference type="Pfam" id="PF25884">
    <property type="entry name" value="At5g19230"/>
    <property type="match status" value="2"/>
</dbReference>
<evidence type="ECO:0000259" key="1">
    <source>
        <dbReference type="Pfam" id="PF25884"/>
    </source>
</evidence>
<evidence type="ECO:0000313" key="3">
    <source>
        <dbReference type="Proteomes" id="UP000321393"/>
    </source>
</evidence>
<dbReference type="AlphaFoldDB" id="A0A5A7TYB7"/>
<dbReference type="PANTHER" id="PTHR33976">
    <property type="entry name" value="OS07G0645000 PROTEIN"/>
    <property type="match status" value="1"/>
</dbReference>